<dbReference type="Pfam" id="PF03009">
    <property type="entry name" value="GDPD"/>
    <property type="match status" value="1"/>
</dbReference>
<dbReference type="PANTHER" id="PTHR46211">
    <property type="entry name" value="GLYCEROPHOSPHORYL DIESTER PHOSPHODIESTERASE"/>
    <property type="match status" value="1"/>
</dbReference>
<dbReference type="CDD" id="cd08582">
    <property type="entry name" value="GDPD_like_2"/>
    <property type="match status" value="1"/>
</dbReference>
<dbReference type="PANTHER" id="PTHR46211:SF1">
    <property type="entry name" value="GLYCEROPHOSPHODIESTER PHOSPHODIESTERASE, CYTOPLASMIC"/>
    <property type="match status" value="1"/>
</dbReference>
<dbReference type="GO" id="GO:0008081">
    <property type="term" value="F:phosphoric diester hydrolase activity"/>
    <property type="evidence" value="ECO:0007669"/>
    <property type="project" value="InterPro"/>
</dbReference>
<dbReference type="RefSeq" id="WP_200390544.1">
    <property type="nucleotide sequence ID" value="NZ_JAENIO010000005.1"/>
</dbReference>
<feature type="domain" description="GP-PDE" evidence="1">
    <location>
        <begin position="11"/>
        <end position="253"/>
    </location>
</feature>
<evidence type="ECO:0000313" key="2">
    <source>
        <dbReference type="EMBL" id="MBK1833114.1"/>
    </source>
</evidence>
<proteinExistence type="predicted"/>
<sequence>MSLSLEIAVSLFIVAHRGASGDAPENTLPAFELAWEQGADAVEGDFHLTKDGHIVCIHDKDTARVAGKKLVVADSTLEELRELEVGSWKSPKYAGAQIPTIAEVLETVPSEKAIYIEVKCGPEIVPALSKTFEETDLEPEQLVVISFNADFVKQWKLAKPSCRTMLLVAFDKRRPRLTPSVKTVHEMLAETGANGLSTNIHPAIDDKFVQDLKEGGYEYHNWTLNEVSKAAKYLNLGSLSITTDFPATIRQGLQKLTKE</sequence>
<dbReference type="Gene3D" id="3.20.20.190">
    <property type="entry name" value="Phosphatidylinositol (PI) phosphodiesterase"/>
    <property type="match status" value="1"/>
</dbReference>
<gene>
    <name evidence="2" type="ORF">JIN78_03490</name>
</gene>
<reference evidence="2" key="1">
    <citation type="submission" date="2021-01" db="EMBL/GenBank/DDBJ databases">
        <title>Modified the classification status of verrucomicrobia.</title>
        <authorList>
            <person name="Feng X."/>
        </authorList>
    </citation>
    <scope>NUCLEOTIDE SEQUENCE</scope>
    <source>
        <strain evidence="2">KCTC 12986</strain>
    </source>
</reference>
<name>A0A934RKJ2_9BACT</name>
<accession>A0A934RKJ2</accession>
<evidence type="ECO:0000313" key="3">
    <source>
        <dbReference type="Proteomes" id="UP000604083"/>
    </source>
</evidence>
<dbReference type="Proteomes" id="UP000604083">
    <property type="component" value="Unassembled WGS sequence"/>
</dbReference>
<dbReference type="SUPFAM" id="SSF51695">
    <property type="entry name" value="PLC-like phosphodiesterases"/>
    <property type="match status" value="1"/>
</dbReference>
<keyword evidence="3" id="KW-1185">Reference proteome</keyword>
<dbReference type="GO" id="GO:0006629">
    <property type="term" value="P:lipid metabolic process"/>
    <property type="evidence" value="ECO:0007669"/>
    <property type="project" value="InterPro"/>
</dbReference>
<organism evidence="2 3">
    <name type="scientific">Roseibacillus ishigakijimensis</name>
    <dbReference type="NCBI Taxonomy" id="454146"/>
    <lineage>
        <taxon>Bacteria</taxon>
        <taxon>Pseudomonadati</taxon>
        <taxon>Verrucomicrobiota</taxon>
        <taxon>Verrucomicrobiia</taxon>
        <taxon>Verrucomicrobiales</taxon>
        <taxon>Verrucomicrobiaceae</taxon>
        <taxon>Roseibacillus</taxon>
    </lineage>
</organism>
<dbReference type="AlphaFoldDB" id="A0A934RKJ2"/>
<dbReference type="EMBL" id="JAENIO010000005">
    <property type="protein sequence ID" value="MBK1833114.1"/>
    <property type="molecule type" value="Genomic_DNA"/>
</dbReference>
<protein>
    <submittedName>
        <fullName evidence="2">Glycerophosphodiester phosphodiesterase</fullName>
    </submittedName>
</protein>
<evidence type="ECO:0000259" key="1">
    <source>
        <dbReference type="PROSITE" id="PS51704"/>
    </source>
</evidence>
<comment type="caution">
    <text evidence="2">The sequence shown here is derived from an EMBL/GenBank/DDBJ whole genome shotgun (WGS) entry which is preliminary data.</text>
</comment>
<dbReference type="PROSITE" id="PS51704">
    <property type="entry name" value="GP_PDE"/>
    <property type="match status" value="1"/>
</dbReference>
<dbReference type="InterPro" id="IPR017946">
    <property type="entry name" value="PLC-like_Pdiesterase_TIM-brl"/>
</dbReference>
<dbReference type="InterPro" id="IPR030395">
    <property type="entry name" value="GP_PDE_dom"/>
</dbReference>